<dbReference type="PANTHER" id="PTHR12138">
    <property type="entry name" value="PRIMATE-EXPANDED PROTEIN FAMILY"/>
    <property type="match status" value="1"/>
</dbReference>
<name>A0A5F7ZZI2_MACMU</name>
<dbReference type="Proteomes" id="UP000006718">
    <property type="component" value="Chromosome 19"/>
</dbReference>
<dbReference type="VEuPathDB" id="HostDB:ENSMMUG00000056948"/>
<dbReference type="GeneTree" id="ENSGT01150000286943"/>
<dbReference type="Ensembl" id="ENSMMUT00000082142.1">
    <property type="protein sequence ID" value="ENSMMUP00000070546.1"/>
    <property type="gene ID" value="ENSMMUG00000056948.1"/>
</dbReference>
<evidence type="ECO:0000313" key="1">
    <source>
        <dbReference type="Ensembl" id="ENSMMUP00000070546.1"/>
    </source>
</evidence>
<reference evidence="1" key="4">
    <citation type="submission" date="2025-09" db="UniProtKB">
        <authorList>
            <consortium name="Ensembl"/>
        </authorList>
    </citation>
    <scope>IDENTIFICATION</scope>
    <source>
        <strain evidence="1">17573</strain>
    </source>
</reference>
<accession>A0A5F7ZZI2</accession>
<reference evidence="1" key="2">
    <citation type="submission" date="2019-01" db="EMBL/GenBank/DDBJ databases">
        <authorList>
            <person name="Graves T."/>
            <person name="Eichler E.E."/>
            <person name="Wilson R.K."/>
        </authorList>
    </citation>
    <scope>NUCLEOTIDE SEQUENCE [LARGE SCALE GENOMIC DNA]</scope>
    <source>
        <strain evidence="1">17573</strain>
    </source>
</reference>
<dbReference type="PRINTS" id="PR02045">
    <property type="entry name" value="F138DOMAIN"/>
</dbReference>
<dbReference type="PANTHER" id="PTHR12138:SF152">
    <property type="entry name" value="C2H2-TYPE DOMAIN-CONTAINING PROTEIN"/>
    <property type="match status" value="1"/>
</dbReference>
<organism evidence="1 2">
    <name type="scientific">Macaca mulatta</name>
    <name type="common">Rhesus macaque</name>
    <dbReference type="NCBI Taxonomy" id="9544"/>
    <lineage>
        <taxon>Eukaryota</taxon>
        <taxon>Metazoa</taxon>
        <taxon>Chordata</taxon>
        <taxon>Craniata</taxon>
        <taxon>Vertebrata</taxon>
        <taxon>Euteleostomi</taxon>
        <taxon>Mammalia</taxon>
        <taxon>Eutheria</taxon>
        <taxon>Euarchontoglires</taxon>
        <taxon>Primates</taxon>
        <taxon>Haplorrhini</taxon>
        <taxon>Catarrhini</taxon>
        <taxon>Cercopithecidae</taxon>
        <taxon>Cercopithecinae</taxon>
        <taxon>Macaca</taxon>
    </lineage>
</organism>
<keyword evidence="2" id="KW-1185">Reference proteome</keyword>
<dbReference type="AlphaFoldDB" id="A0A5F7ZZI2"/>
<reference evidence="1" key="3">
    <citation type="submission" date="2025-08" db="UniProtKB">
        <authorList>
            <consortium name="Ensembl"/>
        </authorList>
    </citation>
    <scope>IDENTIFICATION</scope>
    <source>
        <strain evidence="1">17573</strain>
    </source>
</reference>
<proteinExistence type="predicted"/>
<evidence type="ECO:0000313" key="2">
    <source>
        <dbReference type="Proteomes" id="UP000006718"/>
    </source>
</evidence>
<reference evidence="2" key="1">
    <citation type="journal article" date="2007" name="Science">
        <title>Evolutionary and biomedical insights from the rhesus macaque genome.</title>
        <authorList>
            <person name="Gibbs R.A."/>
            <person name="Rogers J."/>
            <person name="Katze M.G."/>
            <person name="Bumgarner R."/>
            <person name="Weinstock G.M."/>
            <person name="Mardis E.R."/>
            <person name="Remington K.A."/>
            <person name="Strausberg R.L."/>
            <person name="Venter J.C."/>
            <person name="Wilson R.K."/>
            <person name="Batzer M.A."/>
            <person name="Bustamante C.D."/>
            <person name="Eichler E.E."/>
            <person name="Hahn M.W."/>
            <person name="Hardison R.C."/>
            <person name="Makova K.D."/>
            <person name="Miller W."/>
            <person name="Milosavljevic A."/>
            <person name="Palermo R.E."/>
            <person name="Siepel A."/>
            <person name="Sikela J.M."/>
            <person name="Attaway T."/>
            <person name="Bell S."/>
            <person name="Bernard K.E."/>
            <person name="Buhay C.J."/>
            <person name="Chandrabose M.N."/>
            <person name="Dao M."/>
            <person name="Davis C."/>
            <person name="Delehaunty K.D."/>
            <person name="Ding Y."/>
            <person name="Dinh H.H."/>
            <person name="Dugan-Rocha S."/>
            <person name="Fulton L.A."/>
            <person name="Gabisi R.A."/>
            <person name="Garner T.T."/>
            <person name="Godfrey J."/>
            <person name="Hawes A.C."/>
            <person name="Hernandez J."/>
            <person name="Hines S."/>
            <person name="Holder M."/>
            <person name="Hume J."/>
            <person name="Jhangiani S.N."/>
            <person name="Joshi V."/>
            <person name="Khan Z.M."/>
            <person name="Kirkness E.F."/>
            <person name="Cree A."/>
            <person name="Fowler R.G."/>
            <person name="Lee S."/>
            <person name="Lewis L.R."/>
            <person name="Li Z."/>
            <person name="Liu Y.-S."/>
            <person name="Moore S.M."/>
            <person name="Muzny D."/>
            <person name="Nazareth L.V."/>
            <person name="Ngo D.N."/>
            <person name="Okwuonu G.O."/>
            <person name="Pai G."/>
            <person name="Parker D."/>
            <person name="Paul H.A."/>
            <person name="Pfannkoch C."/>
            <person name="Pohl C.S."/>
            <person name="Rogers Y.-H.C."/>
            <person name="Ruiz S.J."/>
            <person name="Sabo A."/>
            <person name="Santibanez J."/>
            <person name="Schneider B.W."/>
            <person name="Smith S.M."/>
            <person name="Sodergren E."/>
            <person name="Svatek A.F."/>
            <person name="Utterback T.R."/>
            <person name="Vattathil S."/>
            <person name="Warren W."/>
            <person name="White C.S."/>
            <person name="Chinwalla A.T."/>
            <person name="Feng Y."/>
            <person name="Halpern A.L."/>
            <person name="Hillier L.W."/>
            <person name="Huang X."/>
            <person name="Minx P."/>
            <person name="Nelson J.O."/>
            <person name="Pepin K.H."/>
            <person name="Qin X."/>
            <person name="Sutton G.G."/>
            <person name="Venter E."/>
            <person name="Walenz B.P."/>
            <person name="Wallis J.W."/>
            <person name="Worley K.C."/>
            <person name="Yang S.-P."/>
            <person name="Jones S.M."/>
            <person name="Marra M.A."/>
            <person name="Rocchi M."/>
            <person name="Schein J.E."/>
            <person name="Baertsch R."/>
            <person name="Clarke L."/>
            <person name="Csuros M."/>
            <person name="Glasscock J."/>
            <person name="Harris R.A."/>
            <person name="Havlak P."/>
            <person name="Jackson A.R."/>
            <person name="Jiang H."/>
            <person name="Liu Y."/>
            <person name="Messina D.N."/>
            <person name="Shen Y."/>
            <person name="Song H.X.-Z."/>
            <person name="Wylie T."/>
            <person name="Zhang L."/>
            <person name="Birney E."/>
            <person name="Han K."/>
            <person name="Konkel M.K."/>
            <person name="Lee J."/>
            <person name="Smit A.F.A."/>
            <person name="Ullmer B."/>
            <person name="Wang H."/>
            <person name="Xing J."/>
            <person name="Burhans R."/>
            <person name="Cheng Z."/>
            <person name="Karro J.E."/>
            <person name="Ma J."/>
            <person name="Raney B."/>
            <person name="She X."/>
            <person name="Cox M.J."/>
            <person name="Demuth J.P."/>
            <person name="Dumas L.J."/>
            <person name="Han S.-G."/>
            <person name="Hopkins J."/>
            <person name="Karimpour-Fard A."/>
            <person name="Kim Y.H."/>
            <person name="Pollack J.R."/>
            <person name="Vinar T."/>
            <person name="Addo-Quaye C."/>
            <person name="Degenhardt J."/>
            <person name="Denby A."/>
            <person name="Hubisz M.J."/>
            <person name="Indap A."/>
            <person name="Kosiol C."/>
            <person name="Lahn B.T."/>
            <person name="Lawson H.A."/>
            <person name="Marklein A."/>
            <person name="Nielsen R."/>
            <person name="Vallender E.J."/>
            <person name="Clark A.G."/>
            <person name="Ferguson B."/>
            <person name="Hernandez R.D."/>
            <person name="Hirani K."/>
            <person name="Kehrer-Sawatzki H."/>
            <person name="Kolb J."/>
            <person name="Patil S."/>
            <person name="Pu L.-L."/>
            <person name="Ren Y."/>
            <person name="Smith D.G."/>
            <person name="Wheeler D.A."/>
            <person name="Schenck I."/>
            <person name="Ball E.V."/>
            <person name="Chen R."/>
            <person name="Cooper D.N."/>
            <person name="Giardine B."/>
            <person name="Hsu F."/>
            <person name="Kent W.J."/>
            <person name="Lesk A."/>
            <person name="Nelson D.L."/>
            <person name="O'brien W.E."/>
            <person name="Pruefer K."/>
            <person name="Stenson P.D."/>
            <person name="Wallace J.C."/>
            <person name="Ke H."/>
            <person name="Liu X.-M."/>
            <person name="Wang P."/>
            <person name="Xiang A.P."/>
            <person name="Yang F."/>
            <person name="Barber G.P."/>
            <person name="Haussler D."/>
            <person name="Karolchik D."/>
            <person name="Kern A.D."/>
            <person name="Kuhn R.M."/>
            <person name="Smith K.E."/>
            <person name="Zwieg A.S."/>
        </authorList>
    </citation>
    <scope>NUCLEOTIDE SEQUENCE [LARGE SCALE GENOMIC DNA]</scope>
    <source>
        <strain evidence="2">17573</strain>
    </source>
</reference>
<protein>
    <submittedName>
        <fullName evidence="1">Uncharacterized protein</fullName>
    </submittedName>
</protein>
<dbReference type="InParanoid" id="A0A5F7ZZI2"/>
<sequence>MAHCNLCLQGSSDPRASASQVAGTTGTCHYTLVIFVFFVETGSHHVAQRGWELLGSSNLPSLASQGSGITGVSHVSGISGCVHVCVSRLNNCREGIPGTAM</sequence>